<reference evidence="8" key="1">
    <citation type="journal article" date="2015" name="Genome Announc.">
        <title>High-Quality Draft Genome Sequence of Desulfovibrio carbinoliphilus FW-101-2B, an Organic Acid-Oxidizing Sulfate-Reducing Bacterium Isolated from Uranium(VI)-Contaminated Groundwater.</title>
        <authorList>
            <person name="Ramsay B.D."/>
            <person name="Hwang C."/>
            <person name="Woo H.L."/>
            <person name="Carroll S.L."/>
            <person name="Lucas S."/>
            <person name="Han J."/>
            <person name="Lapidus A.L."/>
            <person name="Cheng J.F."/>
            <person name="Goodwin L.A."/>
            <person name="Pitluck S."/>
            <person name="Peters L."/>
            <person name="Chertkov O."/>
            <person name="Held B."/>
            <person name="Detter J.C."/>
            <person name="Han C.S."/>
            <person name="Tapia R."/>
            <person name="Land M.L."/>
            <person name="Hauser L.J."/>
            <person name="Kyrpides N.C."/>
            <person name="Ivanova N.N."/>
            <person name="Mikhailova N."/>
            <person name="Pagani I."/>
            <person name="Woyke T."/>
            <person name="Arkin A.P."/>
            <person name="Dehal P."/>
            <person name="Chivian D."/>
            <person name="Criddle C.S."/>
            <person name="Wu W."/>
            <person name="Chakraborty R."/>
            <person name="Hazen T.C."/>
            <person name="Fields M.W."/>
        </authorList>
    </citation>
    <scope>NUCLEOTIDE SEQUENCE [LARGE SCALE GENOMIC DNA]</scope>
    <source>
        <strain evidence="8">FW-101-2B</strain>
    </source>
</reference>
<evidence type="ECO:0000313" key="7">
    <source>
        <dbReference type="EMBL" id="EHJ47474.1"/>
    </source>
</evidence>
<evidence type="ECO:0000256" key="3">
    <source>
        <dbReference type="ARBA" id="ARBA00022692"/>
    </source>
</evidence>
<sequence length="346" mass="37389">MSRKQLDRTLLVLAGLAAFALPLVVKSPTYLQILILLFFYAYLTTAWNLVGGFAGVLPLGHSLFVGIGAYTSTILTLQYGISPWIGMLAGGLLAALFGVIIGLPTFRMRGAYFCLCTIAFAEGIRVMVENIDNLGPLHINGPRGLLIPLKDASFWNYQFMSKEPYYYIILTLLVLVLALTWCISRSKIGYYLAAGGEEPEAAAALGINVANCKLLSMALSCFLTALAGTFYAQLMLYFYPKGLMGLDLSFEIAFIALIGGRGTIAGPVIGALVLRPVNEFTRIYLSDMLPGLHLVIFGLILILVMLYKPQGLTAPLAAVYDRLARKITREPEAAGVATEAVKGAAQ</sequence>
<feature type="transmembrane region" description="Helical" evidence="6">
    <location>
        <begin position="252"/>
        <end position="277"/>
    </location>
</feature>
<dbReference type="GO" id="GO:0005886">
    <property type="term" value="C:plasma membrane"/>
    <property type="evidence" value="ECO:0007669"/>
    <property type="project" value="UniProtKB-SubCell"/>
</dbReference>
<dbReference type="InterPro" id="IPR001851">
    <property type="entry name" value="ABC_transp_permease"/>
</dbReference>
<keyword evidence="5 6" id="KW-0472">Membrane</keyword>
<organism evidence="7 8">
    <name type="scientific">Solidesulfovibrio carbinoliphilus subsp. oakridgensis</name>
    <dbReference type="NCBI Taxonomy" id="694327"/>
    <lineage>
        <taxon>Bacteria</taxon>
        <taxon>Pseudomonadati</taxon>
        <taxon>Thermodesulfobacteriota</taxon>
        <taxon>Desulfovibrionia</taxon>
        <taxon>Desulfovibrionales</taxon>
        <taxon>Desulfovibrionaceae</taxon>
        <taxon>Solidesulfovibrio</taxon>
    </lineage>
</organism>
<dbReference type="PANTHER" id="PTHR30482">
    <property type="entry name" value="HIGH-AFFINITY BRANCHED-CHAIN AMINO ACID TRANSPORT SYSTEM PERMEASE"/>
    <property type="match status" value="1"/>
</dbReference>
<keyword evidence="8" id="KW-1185">Reference proteome</keyword>
<evidence type="ECO:0000256" key="6">
    <source>
        <dbReference type="SAM" id="Phobius"/>
    </source>
</evidence>
<dbReference type="OrthoDB" id="9780757at2"/>
<keyword evidence="4 6" id="KW-1133">Transmembrane helix</keyword>
<evidence type="ECO:0000256" key="4">
    <source>
        <dbReference type="ARBA" id="ARBA00022989"/>
    </source>
</evidence>
<dbReference type="AlphaFoldDB" id="G7Q8Y8"/>
<dbReference type="CDD" id="cd06581">
    <property type="entry name" value="TM_PBP1_LivM_like"/>
    <property type="match status" value="1"/>
</dbReference>
<keyword evidence="2" id="KW-1003">Cell membrane</keyword>
<feature type="transmembrane region" description="Helical" evidence="6">
    <location>
        <begin position="110"/>
        <end position="128"/>
    </location>
</feature>
<feature type="transmembrane region" description="Helical" evidence="6">
    <location>
        <begin position="214"/>
        <end position="240"/>
    </location>
</feature>
<dbReference type="eggNOG" id="COG4177">
    <property type="taxonomic scope" value="Bacteria"/>
</dbReference>
<dbReference type="Proteomes" id="UP000004662">
    <property type="component" value="Chromosome"/>
</dbReference>
<accession>G7Q8Y8</accession>
<dbReference type="RefSeq" id="WP_009180873.1">
    <property type="nucleotide sequence ID" value="NZ_CM001368.1"/>
</dbReference>
<dbReference type="PANTHER" id="PTHR30482:SF10">
    <property type="entry name" value="HIGH-AFFINITY BRANCHED-CHAIN AMINO ACID TRANSPORT PROTEIN BRAE"/>
    <property type="match status" value="1"/>
</dbReference>
<dbReference type="GO" id="GO:0015658">
    <property type="term" value="F:branched-chain amino acid transmembrane transporter activity"/>
    <property type="evidence" value="ECO:0007669"/>
    <property type="project" value="InterPro"/>
</dbReference>
<feature type="transmembrane region" description="Helical" evidence="6">
    <location>
        <begin position="56"/>
        <end position="75"/>
    </location>
</feature>
<evidence type="ECO:0000256" key="5">
    <source>
        <dbReference type="ARBA" id="ARBA00023136"/>
    </source>
</evidence>
<feature type="transmembrane region" description="Helical" evidence="6">
    <location>
        <begin position="81"/>
        <end position="103"/>
    </location>
</feature>
<dbReference type="EMBL" id="CM001368">
    <property type="protein sequence ID" value="EHJ47474.1"/>
    <property type="molecule type" value="Genomic_DNA"/>
</dbReference>
<gene>
    <name evidence="7" type="ORF">DFW101_1466</name>
</gene>
<dbReference type="STRING" id="694327.DFW101_1466"/>
<evidence type="ECO:0000256" key="2">
    <source>
        <dbReference type="ARBA" id="ARBA00022475"/>
    </source>
</evidence>
<dbReference type="HOGENOM" id="CLU_031365_2_0_7"/>
<feature type="transmembrane region" description="Helical" evidence="6">
    <location>
        <begin position="289"/>
        <end position="307"/>
    </location>
</feature>
<dbReference type="InterPro" id="IPR043428">
    <property type="entry name" value="LivM-like"/>
</dbReference>
<name>G7Q8Y8_9BACT</name>
<protein>
    <submittedName>
        <fullName evidence="7">Inner-membrane translocator</fullName>
    </submittedName>
</protein>
<evidence type="ECO:0000313" key="8">
    <source>
        <dbReference type="Proteomes" id="UP000004662"/>
    </source>
</evidence>
<proteinExistence type="predicted"/>
<feature type="transmembrane region" description="Helical" evidence="6">
    <location>
        <begin position="165"/>
        <end position="183"/>
    </location>
</feature>
<feature type="transmembrane region" description="Helical" evidence="6">
    <location>
        <begin position="30"/>
        <end position="49"/>
    </location>
</feature>
<keyword evidence="3 6" id="KW-0812">Transmembrane</keyword>
<evidence type="ECO:0000256" key="1">
    <source>
        <dbReference type="ARBA" id="ARBA00004651"/>
    </source>
</evidence>
<comment type="subcellular location">
    <subcellularLocation>
        <location evidence="1">Cell membrane</location>
        <topology evidence="1">Multi-pass membrane protein</topology>
    </subcellularLocation>
</comment>
<dbReference type="Pfam" id="PF02653">
    <property type="entry name" value="BPD_transp_2"/>
    <property type="match status" value="1"/>
</dbReference>